<evidence type="ECO:0000313" key="2">
    <source>
        <dbReference type="Proteomes" id="UP000013964"/>
    </source>
</evidence>
<protein>
    <submittedName>
        <fullName evidence="1">Uncharacterized protein</fullName>
    </submittedName>
</protein>
<dbReference type="EMBL" id="CP005077">
    <property type="protein sequence ID" value="AGM25321.1"/>
    <property type="molecule type" value="Genomic_DNA"/>
</dbReference>
<sequence length="76" mass="8966">MLSMRIAKVNGWDPIEIIINDYNDEIKARKNYFFQNIWVKNNIDEEYIPKQGSVPILKSKNRAFARAVRHTLTSKN</sequence>
<dbReference type="STRING" id="1276227.SCHRY_v1c07450"/>
<organism evidence="1 2">
    <name type="scientific">Spiroplasma chrysopicola DF-1</name>
    <dbReference type="NCBI Taxonomy" id="1276227"/>
    <lineage>
        <taxon>Bacteria</taxon>
        <taxon>Bacillati</taxon>
        <taxon>Mycoplasmatota</taxon>
        <taxon>Mollicutes</taxon>
        <taxon>Entomoplasmatales</taxon>
        <taxon>Spiroplasmataceae</taxon>
        <taxon>Spiroplasma</taxon>
    </lineage>
</organism>
<keyword evidence="2" id="KW-1185">Reference proteome</keyword>
<proteinExistence type="predicted"/>
<reference evidence="1 2" key="1">
    <citation type="journal article" date="2013" name="Genome Biol. Evol.">
        <title>Complete genomes of two dipteran-associated spiroplasmas provided insights into the origin, dynamics, and impacts of viral invasion in spiroplasma.</title>
        <authorList>
            <person name="Ku C."/>
            <person name="Lo W.S."/>
            <person name="Chen L.L."/>
            <person name="Kuo C.H."/>
        </authorList>
    </citation>
    <scope>NUCLEOTIDE SEQUENCE [LARGE SCALE GENOMIC DNA]</scope>
    <source>
        <strain evidence="1 2">DF-1</strain>
    </source>
</reference>
<name>R4UJ28_9MOLU</name>
<evidence type="ECO:0000313" key="1">
    <source>
        <dbReference type="EMBL" id="AGM25321.1"/>
    </source>
</evidence>
<dbReference type="eggNOG" id="COG3464">
    <property type="taxonomic scope" value="Bacteria"/>
</dbReference>
<dbReference type="HOGENOM" id="CLU_2652635_0_0_14"/>
<gene>
    <name evidence="1" type="ORF">SCHRY_v1c07450</name>
</gene>
<dbReference type="AlphaFoldDB" id="R4UJ28"/>
<dbReference type="RefSeq" id="WP_016339144.1">
    <property type="nucleotide sequence ID" value="NC_021280.1"/>
</dbReference>
<dbReference type="PATRIC" id="fig|1276227.3.peg.750"/>
<dbReference type="Proteomes" id="UP000013964">
    <property type="component" value="Chromosome"/>
</dbReference>
<accession>R4UJ28</accession>
<dbReference type="KEGG" id="scr:SCHRY_v1c07450"/>